<evidence type="ECO:0000313" key="3">
    <source>
        <dbReference type="Proteomes" id="UP000014071"/>
    </source>
</evidence>
<feature type="region of interest" description="Disordered" evidence="1">
    <location>
        <begin position="1"/>
        <end position="20"/>
    </location>
</feature>
<evidence type="ECO:0000313" key="2">
    <source>
        <dbReference type="EMBL" id="GAC94693.1"/>
    </source>
</evidence>
<protein>
    <submittedName>
        <fullName evidence="2">Arginase</fullName>
    </submittedName>
</protein>
<proteinExistence type="predicted"/>
<reference evidence="3" key="1">
    <citation type="journal article" date="2013" name="Genome Announc.">
        <title>Draft genome sequence of the basidiomycetous yeast-like fungus Pseudozyma hubeiensis SY62, which produces an abundant amount of the biosurfactant mannosylerythritol lipids.</title>
        <authorList>
            <person name="Konishi M."/>
            <person name="Hatada Y."/>
            <person name="Horiuchi J."/>
        </authorList>
    </citation>
    <scope>NUCLEOTIDE SEQUENCE [LARGE SCALE GENOMIC DNA]</scope>
    <source>
        <strain evidence="3">SY62</strain>
    </source>
</reference>
<dbReference type="AlphaFoldDB" id="R9P0G6"/>
<gene>
    <name evidence="2" type="ORF">PHSY_002266</name>
</gene>
<accession>R9P0G6</accession>
<dbReference type="HOGENOM" id="CLU_1548304_0_0_1"/>
<evidence type="ECO:0000256" key="1">
    <source>
        <dbReference type="SAM" id="MobiDB-lite"/>
    </source>
</evidence>
<dbReference type="Proteomes" id="UP000014071">
    <property type="component" value="Unassembled WGS sequence"/>
</dbReference>
<dbReference type="RefSeq" id="XP_012188280.1">
    <property type="nucleotide sequence ID" value="XM_012332890.1"/>
</dbReference>
<dbReference type="GeneID" id="24107559"/>
<organism evidence="2 3">
    <name type="scientific">Pseudozyma hubeiensis (strain SY62)</name>
    <name type="common">Yeast</name>
    <dbReference type="NCBI Taxonomy" id="1305764"/>
    <lineage>
        <taxon>Eukaryota</taxon>
        <taxon>Fungi</taxon>
        <taxon>Dikarya</taxon>
        <taxon>Basidiomycota</taxon>
        <taxon>Ustilaginomycotina</taxon>
        <taxon>Ustilaginomycetes</taxon>
        <taxon>Ustilaginales</taxon>
        <taxon>Ustilaginaceae</taxon>
        <taxon>Pseudozyma</taxon>
    </lineage>
</organism>
<keyword evidence="3" id="KW-1185">Reference proteome</keyword>
<name>R9P0G6_PSEHS</name>
<sequence>MRRFTAKANAVPDEGRVSRPGSGPWWEVYCTKRPVNRSASAIEPTEGMPAFGISSDLLMNGDQLKRGLSKGIRHTCRIRTASRFVSKGQHAPHKIQRLVCTPPWHVSFRLPDTVTSRTWVLSRCSSSPHLTASGLDQATAPKTAHFHLLALLVAVACWHQDRIFDAQVRHKLL</sequence>
<dbReference type="EMBL" id="DF238785">
    <property type="protein sequence ID" value="GAC94693.1"/>
    <property type="molecule type" value="Genomic_DNA"/>
</dbReference>